<feature type="domain" description="Cadherin" evidence="5">
    <location>
        <begin position="2458"/>
        <end position="2549"/>
    </location>
</feature>
<sequence>MKHNYFKFLLLKVFTLIILGVFQMNAQVNFDLSELDFDGNGNALVTTSLMFGPDGRLYFSEYAGTIKALTIDRVGDGDFKVTNTETITGINGIQNHNDDGTEHSSTLRETTGITLAGTATNPIIYATSSDFRIGGGIGGGSGDSGLDTNSGIITRFTWNGTSWDVVDIVRGLPRSEENHATNGLEFVTVGGVDYLIVAQGGHTNGGSPSINFNYAMEYALSGAILSINLDQLEAMPILNDDGRSYIYDIPTLDDPTRPNVNGITDPDDPGYTGVDINDPFGGNDGLNQAMLVLGGPVQIFSPGYRNAYDLVVTESGAVYVTDNGPNEDWGGFPENEGMSGTVTNNYVDGEPGSGSPSNGEQIVNDDHLHLITTDIQNYVFGSFYGGHPNPVRANPTGAGLYYTPTATNNDDAVFRTMIYDPDGSTAGSTTDPNLGLPANWPPVKTSANIVEGDWRGPGIANPDGPEDDIVTIWDTNTNGIDEYTADNFDSAMKGDLIAGSDDSLLRRVELNADGSLETLTSAFASNLGGNALGITCNSNTDPFPGTIWIGIFSGSGGNANTVSKILVLEPADLVDCIDPSDPEYDPLADYDEDGYTNQDEVDNGSEPCNGGSQPADFDKSAGAPFVSNLNDLDDDNDGINDDLDPFQLGDPLTTGSDAFTIPLINELFSDTDLGGYRGLGFTGFMNNGDPNPNWQNWQDRENDPNDPNPNDILGGAIGSVAINWTSGTALGATNNQEKAFQYGIQVDQTTEIFTVAANMAGFDSPLQLYGNTAAPNGELGIFIGDGTQSNYIKMVLTNDGITVLQEINDVPQTPINVIVPSGDRPDSVVMFFEVNPANGEVLCEYAFDGATTRSVVGTVTATGNILTALQQASTDLAVGLIGTSNASGVEVQGTWDFLNVLDSKPYIVSDIPDLDRYINSNDETIELDNFFDDDNGTVNLTYTVENNTDPNVDAVINGNELTLSYPGVVANSVITVHATDDDLNFVEQSFEVNVTDSPFVFYRVNTGGPQITAIDGDLDWEADTMGNNSAYLATAGSNQTFSFDANAGASVPNTTPNEIYKTERADSAPGAPNMTYSFPVSQAGNYEVRLYMGNGWEGTSEAEQRLFDVQIEGLTYPALDDIDLSGTYGHEVGTVISHIVPVSDGVIDIVFVHGAIENPMINGIEILDASDSDTPIYVADLDTQRTPVGEQLDGSLGISAFGGDGNKNYAATGLPPGLVIEPTNGQIGGTVEAGAELNSPYTVTVTVDDNDGLTNDAVSITFDWIIFDAYTYRVNVGGDLVTASDDATDWKFNNTNGAYSSSMYSVNTGFSINSTLEFDKKDSSVPAYIDELTFNGIYGRERYDAADGEEMEFVFPLGNGDYVVNLYLGNSYEPASEVGDRIFDIEIEGILVKDDLDLIAEFGHLVAGTLSFPVTLADGEMNIEFLHGVAENPIVSAIEIIEIDSSNPELVINTIGNQTSDIDEVVNLTASASGGDPNEDIMYYISGQPDGISIDQATGVISGTIEETSSIGGPNANGTHQVVVTAVKPNSAPASTSFVWTIASTWVDKDEDENYTPRHENSFVQAGDKFYLMGGRENASTIDVYDYTSDSWNSLVDSAPFEFNHFQATEYQGLIWVIGAFKDNAYPTEAPAEYVWAFDPASEEWIQGPEIPTNRRRGSAGLVMYNNKFYVVAGNTQGHDGGYVSYFDEYDPATGIWTPLTDAPRERDHFAAVVINDKLYVSGGRLSGGAGGVFAPTIPEVDVYDFTNQSWSTLPSGQNIPTPRGGSSAVNFNDKLMVIGGESETAGPALATVEEYDPVTQSWITLPSLNSPRHGTQAIVSGNGIFITAGSPVQGGGNQLNMEYYGDDAPVGTASVASDFTVVDALLVEDGETETLEINIENGNVGVIVTSMTITGDNASDFAIVSGELTNQLLIPNSVHNLEVSLSGSGAGRNAILTINYGNGSSKEIILSNELDVPQITDPGTQNNVEGEVVSLQIEASGACAIDTYSATGLPEGLSIDPDTGLISGTVSSGGVGNGAYQESNGLVVIEMENLTYGGNWTEETTEPGYTGSGYLLNSVDSFGSPGNGTITTEVEISTPGIYRFQWHNNIGIIDPNDPTTEHNDAWLRFDDADDFYGAKNVDGSGSIVYPKGLGKTPEVEGASADGWLKVYTNTLDWNWSTKTSDNDAHWVFVEFDNAGTYTMEISSRSNGHSIDRVALHLVGQNYDEAQLIAAAESTQAGGSGGAAESSPYNVEVTVTDDCSPSQSNTIEFVWNVGEAGNAAPVAVLETDITSGDAPLTVNFTGSNSTDDTAVTNYSWDFSDGNGTSTDADTVYTFNTPGEYEVELTVSDGVLTNSASVTITVNAPANIAPVVTNPGEQNGIEGDIVSLQIEVTDADGDNTTFVASNLPDGLNIDMSTGLISGTISVGASANSPFAVDITVTDDGSPSEASTISFTWTVTDVVVNLAPVVTNPGDQNGVEGDVVSLQIEAVDGEGDDMAFAATNLPDGLTIDTTTGLISGTITAGASTNSPFAVEITVTDDGSPSEASTISFTWTVTDVVVNLAPVVTNPGDQNGVEGDVVSLQIEAVDGEGDDMTFAATNLPDGLTIDTTTGLISGTITAGASTNSPFAVEVTVTDDGSPLEASTISFTWTVTDVAVNLAPVVTNPGDQNGVEGNVVSLQIEAIDGEGDDMTFAATNLPDGLTIDTTTGLISGTITAGASTNSPFAVEVTVTDDGSPSEASTISFTWTVTDVAVNLAPVVTNPGDQNGVEGDVVSLQIEAIDGEGDGMTFTASNLPVGLSIDMSTGLISGTITAGASTNSPFAVEITVTDDGSPSESSTVTFIWNVTDVIVVINEAPEVVNPGAQSGVEGEEVSFQILATDDDNLTFTADNLPDGLTIDMSTGVISGTIAAGASDNSPYSVTVTITDDGTPSETSTVNFEWSINQNETYDATMDNMVISPNPASENAEVFINLEVPAPLLGIYIYDTSGRLVKKYEYLESFNGNGSYELYIGDLRNEIYTVYAYVQGVDTPLVKKLVVRN</sequence>
<dbReference type="SMART" id="SM00612">
    <property type="entry name" value="Kelch"/>
    <property type="match status" value="4"/>
</dbReference>
<evidence type="ECO:0000313" key="6">
    <source>
        <dbReference type="EMBL" id="SDS72460.1"/>
    </source>
</evidence>
<dbReference type="Pfam" id="PF24681">
    <property type="entry name" value="Kelch_KLHDC2_KLHL20_DRC7"/>
    <property type="match status" value="1"/>
</dbReference>
<feature type="compositionally biased region" description="Polar residues" evidence="3">
    <location>
        <begin position="687"/>
        <end position="697"/>
    </location>
</feature>
<feature type="domain" description="Cadherin" evidence="5">
    <location>
        <begin position="2652"/>
        <end position="2743"/>
    </location>
</feature>
<dbReference type="InterPro" id="IPR006652">
    <property type="entry name" value="Kelch_1"/>
</dbReference>
<dbReference type="InterPro" id="IPR022409">
    <property type="entry name" value="PKD/Chitinase_dom"/>
</dbReference>
<dbReference type="SUPFAM" id="SSF49785">
    <property type="entry name" value="Galactose-binding domain-like"/>
    <property type="match status" value="1"/>
</dbReference>
<accession>A0ABY0UIP5</accession>
<evidence type="ECO:0000256" key="1">
    <source>
        <dbReference type="ARBA" id="ARBA00022441"/>
    </source>
</evidence>
<dbReference type="PROSITE" id="PS50268">
    <property type="entry name" value="CADHERIN_2"/>
    <property type="match status" value="4"/>
</dbReference>
<dbReference type="RefSeq" id="WP_091605301.1">
    <property type="nucleotide sequence ID" value="NZ_LT629754.1"/>
</dbReference>
<evidence type="ECO:0000256" key="2">
    <source>
        <dbReference type="ARBA" id="ARBA00022737"/>
    </source>
</evidence>
<dbReference type="SMART" id="SM00089">
    <property type="entry name" value="PKD"/>
    <property type="match status" value="1"/>
</dbReference>
<evidence type="ECO:0000259" key="4">
    <source>
        <dbReference type="PROSITE" id="PS50093"/>
    </source>
</evidence>
<dbReference type="Pfam" id="PF11721">
    <property type="entry name" value="Malectin"/>
    <property type="match status" value="2"/>
</dbReference>
<dbReference type="CDD" id="cd00146">
    <property type="entry name" value="PKD"/>
    <property type="match status" value="1"/>
</dbReference>
<feature type="domain" description="PKD" evidence="4">
    <location>
        <begin position="2265"/>
        <end position="2352"/>
    </location>
</feature>
<dbReference type="InterPro" id="IPR015919">
    <property type="entry name" value="Cadherin-like_sf"/>
</dbReference>
<dbReference type="SUPFAM" id="SSF49299">
    <property type="entry name" value="PKD domain"/>
    <property type="match status" value="1"/>
</dbReference>
<dbReference type="Gene3D" id="2.60.40.10">
    <property type="entry name" value="Immunoglobulins"/>
    <property type="match status" value="10"/>
</dbReference>
<gene>
    <name evidence="6" type="ORF">SAMN05192545_1932</name>
</gene>
<evidence type="ECO:0000256" key="3">
    <source>
        <dbReference type="SAM" id="MobiDB-lite"/>
    </source>
</evidence>
<keyword evidence="7" id="KW-1185">Reference proteome</keyword>
<name>A0ABY0UIP5_9FLAO</name>
<dbReference type="InterPro" id="IPR021720">
    <property type="entry name" value="Malectin_dom"/>
</dbReference>
<dbReference type="Gene3D" id="2.120.10.30">
    <property type="entry name" value="TolB, C-terminal domain"/>
    <property type="match status" value="1"/>
</dbReference>
<dbReference type="InterPro" id="IPR013783">
    <property type="entry name" value="Ig-like_fold"/>
</dbReference>
<reference evidence="6 7" key="1">
    <citation type="submission" date="2016-10" db="EMBL/GenBank/DDBJ databases">
        <authorList>
            <person name="Varghese N."/>
            <person name="Submissions S."/>
        </authorList>
    </citation>
    <scope>NUCLEOTIDE SEQUENCE [LARGE SCALE GENOMIC DNA]</scope>
    <source>
        <strain evidence="6 7">MAR_2009_60</strain>
    </source>
</reference>
<dbReference type="GeneID" id="90593063"/>
<feature type="domain" description="Cadherin" evidence="5">
    <location>
        <begin position="2555"/>
        <end position="2646"/>
    </location>
</feature>
<dbReference type="Gene3D" id="2.60.120.430">
    <property type="entry name" value="Galactose-binding lectin"/>
    <property type="match status" value="2"/>
</dbReference>
<dbReference type="Pfam" id="PF05345">
    <property type="entry name" value="He_PIG"/>
    <property type="match status" value="9"/>
</dbReference>
<feature type="region of interest" description="Disordered" evidence="3">
    <location>
        <begin position="687"/>
        <end position="710"/>
    </location>
</feature>
<evidence type="ECO:0000313" key="7">
    <source>
        <dbReference type="Proteomes" id="UP000199574"/>
    </source>
</evidence>
<evidence type="ECO:0000259" key="5">
    <source>
        <dbReference type="PROSITE" id="PS50268"/>
    </source>
</evidence>
<keyword evidence="2" id="KW-0677">Repeat</keyword>
<protein>
    <submittedName>
        <fullName evidence="6">PKD repeat-containing protein</fullName>
    </submittedName>
</protein>
<keyword evidence="1" id="KW-0880">Kelch repeat</keyword>
<dbReference type="Proteomes" id="UP000199574">
    <property type="component" value="Chromosome I"/>
</dbReference>
<dbReference type="InterPro" id="IPR015915">
    <property type="entry name" value="Kelch-typ_b-propeller"/>
</dbReference>
<dbReference type="InterPro" id="IPR035986">
    <property type="entry name" value="PKD_dom_sf"/>
</dbReference>
<dbReference type="InterPro" id="IPR002126">
    <property type="entry name" value="Cadherin-like_dom"/>
</dbReference>
<feature type="compositionally biased region" description="Acidic residues" evidence="3">
    <location>
        <begin position="631"/>
        <end position="644"/>
    </location>
</feature>
<feature type="region of interest" description="Disordered" evidence="3">
    <location>
        <begin position="578"/>
        <end position="648"/>
    </location>
</feature>
<organism evidence="6 7">
    <name type="scientific">Maribacter dokdonensis</name>
    <dbReference type="NCBI Taxonomy" id="320912"/>
    <lineage>
        <taxon>Bacteria</taxon>
        <taxon>Pseudomonadati</taxon>
        <taxon>Bacteroidota</taxon>
        <taxon>Flavobacteriia</taxon>
        <taxon>Flavobacteriales</taxon>
        <taxon>Flavobacteriaceae</taxon>
        <taxon>Maribacter</taxon>
    </lineage>
</organism>
<dbReference type="SUPFAM" id="SSF117281">
    <property type="entry name" value="Kelch motif"/>
    <property type="match status" value="1"/>
</dbReference>
<proteinExistence type="predicted"/>
<dbReference type="PANTHER" id="PTHR24412">
    <property type="entry name" value="KELCH PROTEIN"/>
    <property type="match status" value="1"/>
</dbReference>
<dbReference type="InterPro" id="IPR000601">
    <property type="entry name" value="PKD_dom"/>
</dbReference>
<dbReference type="InterPro" id="IPR011042">
    <property type="entry name" value="6-blade_b-propeller_TolB-like"/>
</dbReference>
<dbReference type="Pfam" id="PF18911">
    <property type="entry name" value="PKD_4"/>
    <property type="match status" value="1"/>
</dbReference>
<dbReference type="SUPFAM" id="SSF49313">
    <property type="entry name" value="Cadherin-like"/>
    <property type="match status" value="8"/>
</dbReference>
<feature type="domain" description="Cadherin" evidence="5">
    <location>
        <begin position="2361"/>
        <end position="2452"/>
    </location>
</feature>
<dbReference type="EMBL" id="LT629754">
    <property type="protein sequence ID" value="SDS72460.1"/>
    <property type="molecule type" value="Genomic_DNA"/>
</dbReference>
<dbReference type="Gene3D" id="2.120.10.80">
    <property type="entry name" value="Kelch-type beta propeller"/>
    <property type="match status" value="2"/>
</dbReference>
<dbReference type="PROSITE" id="PS50093">
    <property type="entry name" value="PKD"/>
    <property type="match status" value="1"/>
</dbReference>
<dbReference type="InterPro" id="IPR008979">
    <property type="entry name" value="Galactose-bd-like_sf"/>
</dbReference>
<feature type="compositionally biased region" description="Acidic residues" evidence="3">
    <location>
        <begin position="578"/>
        <end position="603"/>
    </location>
</feature>
<dbReference type="PANTHER" id="PTHR24412:SF489">
    <property type="entry name" value="RING FINGER DOMAIN AND KELCH REPEAT-CONTAINING PROTEIN DDB_G0271372"/>
    <property type="match status" value="1"/>
</dbReference>